<proteinExistence type="predicted"/>
<evidence type="ECO:0000313" key="1">
    <source>
        <dbReference type="EMBL" id="MCH87424.1"/>
    </source>
</evidence>
<dbReference type="SUPFAM" id="SSF52058">
    <property type="entry name" value="L domain-like"/>
    <property type="match status" value="1"/>
</dbReference>
<sequence>MLTIDINAYEGLCLHFQDGGFQKLKELYIGNSDELRDIIIDKGALPSLKKLQLHEIRQLKNIPTEIQHLEKLEVLYIRDVQVDFLQRISTEDWNWIMENVPLVEFTTADGEVIPNSRS</sequence>
<dbReference type="EMBL" id="LXQA010012174">
    <property type="protein sequence ID" value="MCH87424.1"/>
    <property type="molecule type" value="Genomic_DNA"/>
</dbReference>
<dbReference type="Proteomes" id="UP000265520">
    <property type="component" value="Unassembled WGS sequence"/>
</dbReference>
<dbReference type="Gene3D" id="3.80.10.10">
    <property type="entry name" value="Ribonuclease Inhibitor"/>
    <property type="match status" value="1"/>
</dbReference>
<keyword evidence="2" id="KW-1185">Reference proteome</keyword>
<reference evidence="1 2" key="1">
    <citation type="journal article" date="2018" name="Front. Plant Sci.">
        <title>Red Clover (Trifolium pratense) and Zigzag Clover (T. medium) - A Picture of Genomic Similarities and Differences.</title>
        <authorList>
            <person name="Dluhosova J."/>
            <person name="Istvanek J."/>
            <person name="Nedelnik J."/>
            <person name="Repkova J."/>
        </authorList>
    </citation>
    <scope>NUCLEOTIDE SEQUENCE [LARGE SCALE GENOMIC DNA]</scope>
    <source>
        <strain evidence="2">cv. 10/8</strain>
        <tissue evidence="1">Leaf</tissue>
    </source>
</reference>
<dbReference type="InterPro" id="IPR032675">
    <property type="entry name" value="LRR_dom_sf"/>
</dbReference>
<gene>
    <name evidence="1" type="ORF">A2U01_0008294</name>
</gene>
<accession>A0A392MMA5</accession>
<comment type="caution">
    <text evidence="1">The sequence shown here is derived from an EMBL/GenBank/DDBJ whole genome shotgun (WGS) entry which is preliminary data.</text>
</comment>
<protein>
    <submittedName>
        <fullName evidence="1">Disease resistance protein</fullName>
    </submittedName>
</protein>
<evidence type="ECO:0000313" key="2">
    <source>
        <dbReference type="Proteomes" id="UP000265520"/>
    </source>
</evidence>
<organism evidence="1 2">
    <name type="scientific">Trifolium medium</name>
    <dbReference type="NCBI Taxonomy" id="97028"/>
    <lineage>
        <taxon>Eukaryota</taxon>
        <taxon>Viridiplantae</taxon>
        <taxon>Streptophyta</taxon>
        <taxon>Embryophyta</taxon>
        <taxon>Tracheophyta</taxon>
        <taxon>Spermatophyta</taxon>
        <taxon>Magnoliopsida</taxon>
        <taxon>eudicotyledons</taxon>
        <taxon>Gunneridae</taxon>
        <taxon>Pentapetalae</taxon>
        <taxon>rosids</taxon>
        <taxon>fabids</taxon>
        <taxon>Fabales</taxon>
        <taxon>Fabaceae</taxon>
        <taxon>Papilionoideae</taxon>
        <taxon>50 kb inversion clade</taxon>
        <taxon>NPAAA clade</taxon>
        <taxon>Hologalegina</taxon>
        <taxon>IRL clade</taxon>
        <taxon>Trifolieae</taxon>
        <taxon>Trifolium</taxon>
    </lineage>
</organism>
<dbReference type="AlphaFoldDB" id="A0A392MMA5"/>
<name>A0A392MMA5_9FABA</name>